<reference evidence="4 5" key="1">
    <citation type="journal article" date="2014" name="Int. J. Syst. Evol. Microbiol.">
        <title>Complete genome sequence of Corynebacterium casei LMG S-19264T (=DSM 44701T), isolated from a smear-ripened cheese.</title>
        <authorList>
            <consortium name="US DOE Joint Genome Institute (JGI-PGF)"/>
            <person name="Walter F."/>
            <person name="Albersmeier A."/>
            <person name="Kalinowski J."/>
            <person name="Ruckert C."/>
        </authorList>
    </citation>
    <scope>NUCLEOTIDE SEQUENCE [LARGE SCALE GENOMIC DNA]</scope>
    <source>
        <strain evidence="4 5">CGMCC 4.7215</strain>
    </source>
</reference>
<dbReference type="InterPro" id="IPR036721">
    <property type="entry name" value="RCK_C_sf"/>
</dbReference>
<dbReference type="Gene3D" id="3.30.70.1450">
    <property type="entry name" value="Regulator of K+ conductance, C-terminal domain"/>
    <property type="match status" value="1"/>
</dbReference>
<dbReference type="AlphaFoldDB" id="A0ABD5XB71"/>
<feature type="domain" description="RCK C-terminal" evidence="3">
    <location>
        <begin position="327"/>
        <end position="411"/>
    </location>
</feature>
<proteinExistence type="predicted"/>
<organism evidence="4 5">
    <name type="scientific">Halovenus rubra</name>
    <dbReference type="NCBI Taxonomy" id="869890"/>
    <lineage>
        <taxon>Archaea</taxon>
        <taxon>Methanobacteriati</taxon>
        <taxon>Methanobacteriota</taxon>
        <taxon>Stenosarchaea group</taxon>
        <taxon>Halobacteria</taxon>
        <taxon>Halobacteriales</taxon>
        <taxon>Haloarculaceae</taxon>
        <taxon>Halovenus</taxon>
    </lineage>
</organism>
<evidence type="ECO:0000313" key="4">
    <source>
        <dbReference type="EMBL" id="MFC7127026.1"/>
    </source>
</evidence>
<feature type="transmembrane region" description="Helical" evidence="2">
    <location>
        <begin position="75"/>
        <end position="91"/>
    </location>
</feature>
<evidence type="ECO:0000256" key="1">
    <source>
        <dbReference type="SAM" id="MobiDB-lite"/>
    </source>
</evidence>
<dbReference type="InterPro" id="IPR006037">
    <property type="entry name" value="RCK_C"/>
</dbReference>
<dbReference type="Pfam" id="PF26503">
    <property type="entry name" value="DUF8167_3rd"/>
    <property type="match status" value="1"/>
</dbReference>
<keyword evidence="4" id="KW-0406">Ion transport</keyword>
<dbReference type="Pfam" id="PF02080">
    <property type="entry name" value="TrkA_C"/>
    <property type="match status" value="1"/>
</dbReference>
<feature type="transmembrane region" description="Helical" evidence="2">
    <location>
        <begin position="12"/>
        <end position="33"/>
    </location>
</feature>
<feature type="transmembrane region" description="Helical" evidence="2">
    <location>
        <begin position="45"/>
        <end position="63"/>
    </location>
</feature>
<dbReference type="InterPro" id="IPR058480">
    <property type="entry name" value="DUF8167_N"/>
</dbReference>
<dbReference type="Proteomes" id="UP001596414">
    <property type="component" value="Unassembled WGS sequence"/>
</dbReference>
<keyword evidence="2" id="KW-0472">Membrane</keyword>
<keyword evidence="4" id="KW-0407">Ion channel</keyword>
<dbReference type="Pfam" id="PF26502">
    <property type="entry name" value="DUF8167_2nd"/>
    <property type="match status" value="1"/>
</dbReference>
<gene>
    <name evidence="4" type="ORF">ACFQJ7_13505</name>
</gene>
<dbReference type="GO" id="GO:0034220">
    <property type="term" value="P:monoatomic ion transmembrane transport"/>
    <property type="evidence" value="ECO:0007669"/>
    <property type="project" value="UniProtKB-KW"/>
</dbReference>
<dbReference type="RefSeq" id="WP_267637122.1">
    <property type="nucleotide sequence ID" value="NZ_JAODIY010000009.1"/>
</dbReference>
<dbReference type="EMBL" id="JBHSZQ010000047">
    <property type="protein sequence ID" value="MFC7127026.1"/>
    <property type="molecule type" value="Genomic_DNA"/>
</dbReference>
<dbReference type="InterPro" id="IPR058604">
    <property type="entry name" value="DUF8167_3rd"/>
</dbReference>
<feature type="region of interest" description="Disordered" evidence="1">
    <location>
        <begin position="251"/>
        <end position="293"/>
    </location>
</feature>
<evidence type="ECO:0000256" key="2">
    <source>
        <dbReference type="SAM" id="Phobius"/>
    </source>
</evidence>
<name>A0ABD5XB71_9EURY</name>
<keyword evidence="2" id="KW-0812">Transmembrane</keyword>
<dbReference type="Pfam" id="PF26501">
    <property type="entry name" value="DUF8167"/>
    <property type="match status" value="1"/>
</dbReference>
<evidence type="ECO:0000259" key="3">
    <source>
        <dbReference type="PROSITE" id="PS51202"/>
    </source>
</evidence>
<dbReference type="SUPFAM" id="SSF116726">
    <property type="entry name" value="TrkA C-terminal domain-like"/>
    <property type="match status" value="1"/>
</dbReference>
<dbReference type="InterPro" id="IPR058603">
    <property type="entry name" value="DUF8167_2nd"/>
</dbReference>
<comment type="caution">
    <text evidence="4">The sequence shown here is derived from an EMBL/GenBank/DDBJ whole genome shotgun (WGS) entry which is preliminary data.</text>
</comment>
<accession>A0ABD5XB71</accession>
<keyword evidence="4" id="KW-0813">Transport</keyword>
<feature type="compositionally biased region" description="Polar residues" evidence="1">
    <location>
        <begin position="267"/>
        <end position="279"/>
    </location>
</feature>
<keyword evidence="2" id="KW-1133">Transmembrane helix</keyword>
<protein>
    <submittedName>
        <fullName evidence="4">Potassium channel family protein</fullName>
    </submittedName>
</protein>
<dbReference type="PROSITE" id="PS51202">
    <property type="entry name" value="RCK_C"/>
    <property type="match status" value="1"/>
</dbReference>
<evidence type="ECO:0000313" key="5">
    <source>
        <dbReference type="Proteomes" id="UP001596414"/>
    </source>
</evidence>
<sequence>MASIPAEILLGIYLGLLVGLIPAVVSWALGFSFRYLSSVAVPKPGATLLALVLAGFNGGVLILADSSVLANPNPVRFLTATFVVGMLSLSAQSRGEQMAADIPRRLSLSRLRERTVSRERGEFVNGGEEVRLRVSGEVSDMEGYPPLPEELRAQLRNSELTFPADLRLRELERRVADRLQTEYDLGDVSVTVDERGQVTVVAAPPFSGLSKRVSHDRHAVSVSGLIPTGLVHGDEVTVITPDVQVRGTVVSARADEGTDDDGPDIAPSSNEKPARSDQQAPAVRQPTTDGGEGRLTVAVTRTDVQPLLRASDTKIVVEPRGTRREYEVISTLRRADNRFRRFVVEAGGTFADTRLGSIDTQARHDVSVLAVRKDGGWLVAPGGDTYLEAGDELFAVGVRDALHEFETVGVKPGESAA</sequence>